<keyword evidence="3" id="KW-1185">Reference proteome</keyword>
<proteinExistence type="predicted"/>
<dbReference type="SUPFAM" id="SSF54160">
    <property type="entry name" value="Chromo domain-like"/>
    <property type="match status" value="1"/>
</dbReference>
<feature type="domain" description="Tf2-1-like SH3-like" evidence="1">
    <location>
        <begin position="3"/>
        <end position="31"/>
    </location>
</feature>
<dbReference type="HOGENOM" id="CLU_132807_1_0_1"/>
<accession>A0A0D0AIJ6</accession>
<protein>
    <recommendedName>
        <fullName evidence="1">Tf2-1-like SH3-like domain-containing protein</fullName>
    </recommendedName>
</protein>
<sequence>QSSTYRLDLPDELKNRRIHDNFHVSMLRPYHESDTMLFPDRTKPEPYDFGAPPEAEEFVLSIENHKWSKKSPLFEVHWALGDITWENYSTVNNLKALDEYFTLHGVSKWQDLP</sequence>
<dbReference type="Proteomes" id="UP000053593">
    <property type="component" value="Unassembled WGS sequence"/>
</dbReference>
<dbReference type="InterPro" id="IPR016197">
    <property type="entry name" value="Chromo-like_dom_sf"/>
</dbReference>
<feature type="non-terminal residue" evidence="2">
    <location>
        <position position="113"/>
    </location>
</feature>
<evidence type="ECO:0000259" key="1">
    <source>
        <dbReference type="Pfam" id="PF24626"/>
    </source>
</evidence>
<dbReference type="AlphaFoldDB" id="A0A0D0AIJ6"/>
<evidence type="ECO:0000313" key="2">
    <source>
        <dbReference type="EMBL" id="KIK49945.1"/>
    </source>
</evidence>
<dbReference type="Pfam" id="PF24626">
    <property type="entry name" value="SH3_Tf2-1"/>
    <property type="match status" value="1"/>
</dbReference>
<name>A0A0D0AIJ6_9AGAR</name>
<feature type="non-terminal residue" evidence="2">
    <location>
        <position position="1"/>
    </location>
</feature>
<organism evidence="2 3">
    <name type="scientific">Collybiopsis luxurians FD-317 M1</name>
    <dbReference type="NCBI Taxonomy" id="944289"/>
    <lineage>
        <taxon>Eukaryota</taxon>
        <taxon>Fungi</taxon>
        <taxon>Dikarya</taxon>
        <taxon>Basidiomycota</taxon>
        <taxon>Agaricomycotina</taxon>
        <taxon>Agaricomycetes</taxon>
        <taxon>Agaricomycetidae</taxon>
        <taxon>Agaricales</taxon>
        <taxon>Marasmiineae</taxon>
        <taxon>Omphalotaceae</taxon>
        <taxon>Collybiopsis</taxon>
        <taxon>Collybiopsis luxurians</taxon>
    </lineage>
</organism>
<dbReference type="OrthoDB" id="3158924at2759"/>
<gene>
    <name evidence="2" type="ORF">GYMLUDRAFT_127161</name>
</gene>
<reference evidence="2 3" key="1">
    <citation type="submission" date="2014-04" db="EMBL/GenBank/DDBJ databases">
        <title>Evolutionary Origins and Diversification of the Mycorrhizal Mutualists.</title>
        <authorList>
            <consortium name="DOE Joint Genome Institute"/>
            <consortium name="Mycorrhizal Genomics Consortium"/>
            <person name="Kohler A."/>
            <person name="Kuo A."/>
            <person name="Nagy L.G."/>
            <person name="Floudas D."/>
            <person name="Copeland A."/>
            <person name="Barry K.W."/>
            <person name="Cichocki N."/>
            <person name="Veneault-Fourrey C."/>
            <person name="LaButti K."/>
            <person name="Lindquist E.A."/>
            <person name="Lipzen A."/>
            <person name="Lundell T."/>
            <person name="Morin E."/>
            <person name="Murat C."/>
            <person name="Riley R."/>
            <person name="Ohm R."/>
            <person name="Sun H."/>
            <person name="Tunlid A."/>
            <person name="Henrissat B."/>
            <person name="Grigoriev I.V."/>
            <person name="Hibbett D.S."/>
            <person name="Martin F."/>
        </authorList>
    </citation>
    <scope>NUCLEOTIDE SEQUENCE [LARGE SCALE GENOMIC DNA]</scope>
    <source>
        <strain evidence="2 3">FD-317 M1</strain>
    </source>
</reference>
<dbReference type="EMBL" id="KN834951">
    <property type="protein sequence ID" value="KIK49945.1"/>
    <property type="molecule type" value="Genomic_DNA"/>
</dbReference>
<dbReference type="InterPro" id="IPR056924">
    <property type="entry name" value="SH3_Tf2-1"/>
</dbReference>
<evidence type="ECO:0000313" key="3">
    <source>
        <dbReference type="Proteomes" id="UP000053593"/>
    </source>
</evidence>